<protein>
    <submittedName>
        <fullName evidence="2">Uncharacterized protein</fullName>
    </submittedName>
</protein>
<evidence type="ECO:0000313" key="3">
    <source>
        <dbReference type="Proteomes" id="UP001233999"/>
    </source>
</evidence>
<evidence type="ECO:0000313" key="2">
    <source>
        <dbReference type="EMBL" id="KAJ9592456.1"/>
    </source>
</evidence>
<reference evidence="2" key="2">
    <citation type="submission" date="2023-05" db="EMBL/GenBank/DDBJ databases">
        <authorList>
            <person name="Fouks B."/>
        </authorList>
    </citation>
    <scope>NUCLEOTIDE SEQUENCE</scope>
    <source>
        <strain evidence="2">Stay&amp;Tobe</strain>
        <tissue evidence="2">Testes</tissue>
    </source>
</reference>
<gene>
    <name evidence="2" type="ORF">L9F63_015872</name>
</gene>
<sequence length="122" mass="13322">MSLKCRGEASTAPHAQLTGAGSDPTPPPQGVSTPRYIDDKDIRVLNNLLDDLKKLDAYPPEERLELATTGLQDEPGDGDVLLEHPRGARAEQVNPTLSSIFLVEVAQILLHYYYNHELTSGS</sequence>
<dbReference type="Proteomes" id="UP001233999">
    <property type="component" value="Unassembled WGS sequence"/>
</dbReference>
<evidence type="ECO:0000256" key="1">
    <source>
        <dbReference type="SAM" id="MobiDB-lite"/>
    </source>
</evidence>
<proteinExistence type="predicted"/>
<feature type="region of interest" description="Disordered" evidence="1">
    <location>
        <begin position="1"/>
        <end position="37"/>
    </location>
</feature>
<dbReference type="EMBL" id="JASPKZ010003835">
    <property type="protein sequence ID" value="KAJ9592456.1"/>
    <property type="molecule type" value="Genomic_DNA"/>
</dbReference>
<name>A0AAD8A5N1_DIPPU</name>
<reference evidence="2" key="1">
    <citation type="journal article" date="2023" name="IScience">
        <title>Live-bearing cockroach genome reveals convergent evolutionary mechanisms linked to viviparity in insects and beyond.</title>
        <authorList>
            <person name="Fouks B."/>
            <person name="Harrison M.C."/>
            <person name="Mikhailova A.A."/>
            <person name="Marchal E."/>
            <person name="English S."/>
            <person name="Carruthers M."/>
            <person name="Jennings E.C."/>
            <person name="Chiamaka E.L."/>
            <person name="Frigard R.A."/>
            <person name="Pippel M."/>
            <person name="Attardo G.M."/>
            <person name="Benoit J.B."/>
            <person name="Bornberg-Bauer E."/>
            <person name="Tobe S.S."/>
        </authorList>
    </citation>
    <scope>NUCLEOTIDE SEQUENCE</scope>
    <source>
        <strain evidence="2">Stay&amp;Tobe</strain>
    </source>
</reference>
<organism evidence="2 3">
    <name type="scientific">Diploptera punctata</name>
    <name type="common">Pacific beetle cockroach</name>
    <dbReference type="NCBI Taxonomy" id="6984"/>
    <lineage>
        <taxon>Eukaryota</taxon>
        <taxon>Metazoa</taxon>
        <taxon>Ecdysozoa</taxon>
        <taxon>Arthropoda</taxon>
        <taxon>Hexapoda</taxon>
        <taxon>Insecta</taxon>
        <taxon>Pterygota</taxon>
        <taxon>Neoptera</taxon>
        <taxon>Polyneoptera</taxon>
        <taxon>Dictyoptera</taxon>
        <taxon>Blattodea</taxon>
        <taxon>Blaberoidea</taxon>
        <taxon>Blaberidae</taxon>
        <taxon>Diplopterinae</taxon>
        <taxon>Diploptera</taxon>
    </lineage>
</organism>
<comment type="caution">
    <text evidence="2">The sequence shown here is derived from an EMBL/GenBank/DDBJ whole genome shotgun (WGS) entry which is preliminary data.</text>
</comment>
<dbReference type="AlphaFoldDB" id="A0AAD8A5N1"/>
<accession>A0AAD8A5N1</accession>
<keyword evidence="3" id="KW-1185">Reference proteome</keyword>